<evidence type="ECO:0000313" key="3">
    <source>
        <dbReference type="EMBL" id="MDR7326668.1"/>
    </source>
</evidence>
<name>A0AAE4CXJ2_9ACTN</name>
<evidence type="ECO:0000256" key="1">
    <source>
        <dbReference type="ARBA" id="ARBA00006817"/>
    </source>
</evidence>
<dbReference type="Proteomes" id="UP001183629">
    <property type="component" value="Unassembled WGS sequence"/>
</dbReference>
<dbReference type="Pfam" id="PF08327">
    <property type="entry name" value="AHSA1"/>
    <property type="match status" value="1"/>
</dbReference>
<comment type="caution">
    <text evidence="3">The sequence shown here is derived from an EMBL/GenBank/DDBJ whole genome shotgun (WGS) entry which is preliminary data.</text>
</comment>
<keyword evidence="4" id="KW-1185">Reference proteome</keyword>
<accession>A0AAE4CXJ2</accession>
<dbReference type="InterPro" id="IPR013538">
    <property type="entry name" value="ASHA1/2-like_C"/>
</dbReference>
<sequence>MTTEQLTVDRISDTEIVMTRVVDAPRELVWACHTQEEHLRRWWGRGNPLDVEIDFRVGGRYRYVEHADDGNSYAFRGEFLEIEAPHRLVQTFEFEGMPGHVATDSLVLTEEDGRTVLTTTSRFTSKEDLDGMVASGMSDGAQRSYLALDALLRELTA</sequence>
<evidence type="ECO:0000313" key="4">
    <source>
        <dbReference type="Proteomes" id="UP001183629"/>
    </source>
</evidence>
<dbReference type="InterPro" id="IPR023393">
    <property type="entry name" value="START-like_dom_sf"/>
</dbReference>
<protein>
    <submittedName>
        <fullName evidence="3">Uncharacterized protein YndB with AHSA1/START domain</fullName>
    </submittedName>
</protein>
<dbReference type="Gene3D" id="3.30.530.20">
    <property type="match status" value="1"/>
</dbReference>
<dbReference type="CDD" id="cd07826">
    <property type="entry name" value="SRPBCC_CalC_Aha1-like_9"/>
    <property type="match status" value="1"/>
</dbReference>
<dbReference type="SUPFAM" id="SSF55961">
    <property type="entry name" value="Bet v1-like"/>
    <property type="match status" value="1"/>
</dbReference>
<organism evidence="3 4">
    <name type="scientific">Catenuloplanes niger</name>
    <dbReference type="NCBI Taxonomy" id="587534"/>
    <lineage>
        <taxon>Bacteria</taxon>
        <taxon>Bacillati</taxon>
        <taxon>Actinomycetota</taxon>
        <taxon>Actinomycetes</taxon>
        <taxon>Micromonosporales</taxon>
        <taxon>Micromonosporaceae</taxon>
        <taxon>Catenuloplanes</taxon>
    </lineage>
</organism>
<dbReference type="AlphaFoldDB" id="A0AAE4CXJ2"/>
<dbReference type="EMBL" id="JAVDYC010000001">
    <property type="protein sequence ID" value="MDR7326668.1"/>
    <property type="molecule type" value="Genomic_DNA"/>
</dbReference>
<reference evidence="3 4" key="1">
    <citation type="submission" date="2023-07" db="EMBL/GenBank/DDBJ databases">
        <title>Sequencing the genomes of 1000 actinobacteria strains.</title>
        <authorList>
            <person name="Klenk H.-P."/>
        </authorList>
    </citation>
    <scope>NUCLEOTIDE SEQUENCE [LARGE SCALE GENOMIC DNA]</scope>
    <source>
        <strain evidence="3 4">DSM 44711</strain>
    </source>
</reference>
<comment type="similarity">
    <text evidence="1">Belongs to the AHA1 family.</text>
</comment>
<feature type="domain" description="Activator of Hsp90 ATPase homologue 1/2-like C-terminal" evidence="2">
    <location>
        <begin position="23"/>
        <end position="152"/>
    </location>
</feature>
<proteinExistence type="inferred from homology"/>
<gene>
    <name evidence="3" type="ORF">J2S44_006918</name>
</gene>
<dbReference type="RefSeq" id="WP_310422772.1">
    <property type="nucleotide sequence ID" value="NZ_JAVDYC010000001.1"/>
</dbReference>
<evidence type="ECO:0000259" key="2">
    <source>
        <dbReference type="Pfam" id="PF08327"/>
    </source>
</evidence>